<keyword evidence="2 5" id="KW-0238">DNA-binding</keyword>
<organism evidence="8 9">
    <name type="scientific">Lentinus tigrinus ALCF2SS1-6</name>
    <dbReference type="NCBI Taxonomy" id="1328759"/>
    <lineage>
        <taxon>Eukaryota</taxon>
        <taxon>Fungi</taxon>
        <taxon>Dikarya</taxon>
        <taxon>Basidiomycota</taxon>
        <taxon>Agaricomycotina</taxon>
        <taxon>Agaricomycetes</taxon>
        <taxon>Polyporales</taxon>
        <taxon>Polyporaceae</taxon>
        <taxon>Lentinus</taxon>
    </lineage>
</organism>
<keyword evidence="4 5" id="KW-0539">Nucleus</keyword>
<evidence type="ECO:0000256" key="6">
    <source>
        <dbReference type="SAM" id="MobiDB-lite"/>
    </source>
</evidence>
<dbReference type="Gene3D" id="1.10.30.10">
    <property type="entry name" value="High mobility group box domain"/>
    <property type="match status" value="1"/>
</dbReference>
<dbReference type="Proteomes" id="UP000313359">
    <property type="component" value="Unassembled WGS sequence"/>
</dbReference>
<feature type="compositionally biased region" description="Pro residues" evidence="6">
    <location>
        <begin position="286"/>
        <end position="295"/>
    </location>
</feature>
<feature type="region of interest" description="Disordered" evidence="6">
    <location>
        <begin position="257"/>
        <end position="300"/>
    </location>
</feature>
<evidence type="ECO:0000256" key="4">
    <source>
        <dbReference type="ARBA" id="ARBA00023242"/>
    </source>
</evidence>
<reference evidence="8" key="1">
    <citation type="journal article" date="2018" name="Genome Biol. Evol.">
        <title>Genomics and development of Lentinus tigrinus, a white-rot wood-decaying mushroom with dimorphic fruiting bodies.</title>
        <authorList>
            <person name="Wu B."/>
            <person name="Xu Z."/>
            <person name="Knudson A."/>
            <person name="Carlson A."/>
            <person name="Chen N."/>
            <person name="Kovaka S."/>
            <person name="LaButti K."/>
            <person name="Lipzen A."/>
            <person name="Pennachio C."/>
            <person name="Riley R."/>
            <person name="Schakwitz W."/>
            <person name="Umezawa K."/>
            <person name="Ohm R.A."/>
            <person name="Grigoriev I.V."/>
            <person name="Nagy L.G."/>
            <person name="Gibbons J."/>
            <person name="Hibbett D."/>
        </authorList>
    </citation>
    <scope>NUCLEOTIDE SEQUENCE [LARGE SCALE GENOMIC DNA]</scope>
    <source>
        <strain evidence="8">ALCF2SS1-6</strain>
    </source>
</reference>
<feature type="DNA-binding region" description="HMG box" evidence="5">
    <location>
        <begin position="114"/>
        <end position="182"/>
    </location>
</feature>
<feature type="compositionally biased region" description="Polar residues" evidence="6">
    <location>
        <begin position="1"/>
        <end position="21"/>
    </location>
</feature>
<dbReference type="SUPFAM" id="SSF47095">
    <property type="entry name" value="HMG-box"/>
    <property type="match status" value="1"/>
</dbReference>
<feature type="region of interest" description="Disordered" evidence="6">
    <location>
        <begin position="1"/>
        <end position="118"/>
    </location>
</feature>
<dbReference type="GO" id="GO:0000981">
    <property type="term" value="F:DNA-binding transcription factor activity, RNA polymerase II-specific"/>
    <property type="evidence" value="ECO:0007669"/>
    <property type="project" value="TreeGrafter"/>
</dbReference>
<evidence type="ECO:0000256" key="2">
    <source>
        <dbReference type="ARBA" id="ARBA00023125"/>
    </source>
</evidence>
<evidence type="ECO:0000313" key="8">
    <source>
        <dbReference type="EMBL" id="RPD58452.1"/>
    </source>
</evidence>
<dbReference type="FunFam" id="1.10.30.10:FF:000041">
    <property type="entry name" value="HMG box family protein"/>
    <property type="match status" value="1"/>
</dbReference>
<dbReference type="CDD" id="cd01389">
    <property type="entry name" value="HMG-box_ROX1-like"/>
    <property type="match status" value="1"/>
</dbReference>
<feature type="domain" description="HMG box" evidence="7">
    <location>
        <begin position="114"/>
        <end position="182"/>
    </location>
</feature>
<dbReference type="GO" id="GO:0000978">
    <property type="term" value="F:RNA polymerase II cis-regulatory region sequence-specific DNA binding"/>
    <property type="evidence" value="ECO:0007669"/>
    <property type="project" value="TreeGrafter"/>
</dbReference>
<dbReference type="Pfam" id="PF00505">
    <property type="entry name" value="HMG_box"/>
    <property type="match status" value="1"/>
</dbReference>
<evidence type="ECO:0000256" key="3">
    <source>
        <dbReference type="ARBA" id="ARBA00023163"/>
    </source>
</evidence>
<feature type="compositionally biased region" description="Low complexity" evidence="6">
    <location>
        <begin position="67"/>
        <end position="95"/>
    </location>
</feature>
<keyword evidence="3" id="KW-0804">Transcription</keyword>
<dbReference type="PANTHER" id="PTHR45789">
    <property type="entry name" value="FI18025P1"/>
    <property type="match status" value="1"/>
</dbReference>
<accession>A0A5C2S4F5</accession>
<feature type="compositionally biased region" description="Polar residues" evidence="6">
    <location>
        <begin position="52"/>
        <end position="66"/>
    </location>
</feature>
<keyword evidence="9" id="KW-1185">Reference proteome</keyword>
<keyword evidence="1" id="KW-0805">Transcription regulation</keyword>
<evidence type="ECO:0000313" key="9">
    <source>
        <dbReference type="Proteomes" id="UP000313359"/>
    </source>
</evidence>
<dbReference type="PANTHER" id="PTHR45789:SF2">
    <property type="entry name" value="FI18025P1"/>
    <property type="match status" value="1"/>
</dbReference>
<evidence type="ECO:0000259" key="7">
    <source>
        <dbReference type="PROSITE" id="PS50118"/>
    </source>
</evidence>
<dbReference type="OrthoDB" id="6247875at2759"/>
<dbReference type="EMBL" id="ML122275">
    <property type="protein sequence ID" value="RPD58452.1"/>
    <property type="molecule type" value="Genomic_DNA"/>
</dbReference>
<evidence type="ECO:0000256" key="1">
    <source>
        <dbReference type="ARBA" id="ARBA00023015"/>
    </source>
</evidence>
<dbReference type="InterPro" id="IPR009071">
    <property type="entry name" value="HMG_box_dom"/>
</dbReference>
<dbReference type="InterPro" id="IPR051356">
    <property type="entry name" value="SOX/SOX-like_TF"/>
</dbReference>
<proteinExistence type="predicted"/>
<dbReference type="SMART" id="SM00398">
    <property type="entry name" value="HMG"/>
    <property type="match status" value="1"/>
</dbReference>
<name>A0A5C2S4F5_9APHY</name>
<protein>
    <recommendedName>
        <fullName evidence="7">HMG box domain-containing protein</fullName>
    </recommendedName>
</protein>
<dbReference type="GO" id="GO:0005634">
    <property type="term" value="C:nucleus"/>
    <property type="evidence" value="ECO:0007669"/>
    <property type="project" value="UniProtKB-UniRule"/>
</dbReference>
<dbReference type="InterPro" id="IPR036910">
    <property type="entry name" value="HMG_box_dom_sf"/>
</dbReference>
<dbReference type="STRING" id="1328759.A0A5C2S4F5"/>
<feature type="compositionally biased region" description="Low complexity" evidence="6">
    <location>
        <begin position="270"/>
        <end position="285"/>
    </location>
</feature>
<sequence>MQYASSPFTDVHSGQVSTSFGPWSDAPLPLPDPRDLLGPSVPRPTAAEWHTSDGSMPSPSWLTLQYPSSPDSPSTSATSPASSSRASSPSTSSPGSPRPKKKSPSRRNKDPSHVPRPRNAFILFRSEKCEHFRQSNVETDHRIISRIIGDWWKNVSPEEKKYYMDKAAQEKEEHARLYPDYRYSPKARLVPPKRRKVKRNGETDRQRCRLIADLLQKGDSNKLKETVDEFDRKTQQEKSHHAAHEAGDVYTTAVFDSSSWVPPSTPPLSSPSAASTCSETPFRSPLLPPSTPPSAPTSNTVAIQEQSLDPLTPLQLGPGVEDSCNGRTIQPTHLPTPEAVDNTAYSQPASFPLPPAVGFGALHSQQQGVLGMSNLYPPPRVPQFEVATPAHNFHFQDQALFSVDPSFHEPSYALDAGAQIPDANLAPYQGDFQLPPQSMPQQQDHSHLPFGIDPLAYSSGYAGGFGMHAPYGATQEGMYPMWPSGQASGLEGSVQAEPVHLGGYMAPY</sequence>
<gene>
    <name evidence="8" type="ORF">L227DRAFT_654830</name>
</gene>
<dbReference type="AlphaFoldDB" id="A0A5C2S4F5"/>
<evidence type="ECO:0000256" key="5">
    <source>
        <dbReference type="PROSITE-ProRule" id="PRU00267"/>
    </source>
</evidence>
<dbReference type="PROSITE" id="PS50118">
    <property type="entry name" value="HMG_BOX_2"/>
    <property type="match status" value="1"/>
</dbReference>